<proteinExistence type="predicted"/>
<evidence type="ECO:0000313" key="2">
    <source>
        <dbReference type="EMBL" id="MCC5599348.1"/>
    </source>
</evidence>
<comment type="caution">
    <text evidence="2">The sequence shown here is derived from an EMBL/GenBank/DDBJ whole genome shotgun (WGS) entry which is preliminary data.</text>
</comment>
<dbReference type="InterPro" id="IPR028994">
    <property type="entry name" value="Integrin_alpha_N"/>
</dbReference>
<reference evidence="2 3" key="1">
    <citation type="journal article" date="2021" name="Microorganisms">
        <title>Genome Evolution of Filamentous Cyanobacterium Nostoc Species: From Facultative Symbiosis to Free Living.</title>
        <authorList>
            <person name="Huo D."/>
            <person name="Li H."/>
            <person name="Cai F."/>
            <person name="Guo X."/>
            <person name="Qiao Z."/>
            <person name="Wang W."/>
            <person name="Yu G."/>
            <person name="Li R."/>
        </authorList>
    </citation>
    <scope>NUCLEOTIDE SEQUENCE [LARGE SCALE GENOMIC DNA]</scope>
    <source>
        <strain evidence="2 3">CHAB 5714</strain>
    </source>
</reference>
<dbReference type="EMBL" id="JAIVFQ010000009">
    <property type="protein sequence ID" value="MCC5599348.1"/>
    <property type="molecule type" value="Genomic_DNA"/>
</dbReference>
<dbReference type="SUPFAM" id="SSF69318">
    <property type="entry name" value="Integrin alpha N-terminal domain"/>
    <property type="match status" value="1"/>
</dbReference>
<gene>
    <name evidence="2" type="ORF">LC586_08980</name>
</gene>
<protein>
    <submittedName>
        <fullName evidence="2">VCBS repeat-containing protein</fullName>
    </submittedName>
</protein>
<evidence type="ECO:0000256" key="1">
    <source>
        <dbReference type="ARBA" id="ARBA00022729"/>
    </source>
</evidence>
<dbReference type="RefSeq" id="WP_229484215.1">
    <property type="nucleotide sequence ID" value="NZ_JAIVFQ010000009.1"/>
</dbReference>
<dbReference type="InterPro" id="IPR013517">
    <property type="entry name" value="FG-GAP"/>
</dbReference>
<keyword evidence="1" id="KW-0732">Signal</keyword>
<organism evidence="2 3">
    <name type="scientific">Nostoc favosum CHAB5714</name>
    <dbReference type="NCBI Taxonomy" id="2780399"/>
    <lineage>
        <taxon>Bacteria</taxon>
        <taxon>Bacillati</taxon>
        <taxon>Cyanobacteriota</taxon>
        <taxon>Cyanophyceae</taxon>
        <taxon>Nostocales</taxon>
        <taxon>Nostocaceae</taxon>
        <taxon>Nostoc</taxon>
        <taxon>Nostoc favosum</taxon>
    </lineage>
</organism>
<name>A0ABS8I573_9NOSO</name>
<accession>A0ABS8I573</accession>
<dbReference type="Pfam" id="PF13517">
    <property type="entry name" value="FG-GAP_3"/>
    <property type="match status" value="1"/>
</dbReference>
<dbReference type="Proteomes" id="UP001199525">
    <property type="component" value="Unassembled WGS sequence"/>
</dbReference>
<keyword evidence="3" id="KW-1185">Reference proteome</keyword>
<dbReference type="Gene3D" id="2.130.10.130">
    <property type="entry name" value="Integrin alpha, N-terminal"/>
    <property type="match status" value="2"/>
</dbReference>
<sequence>MSTFGPIFVAQDNNFTVVDGGWTSFDLYPRQLGDINGDGRDDIVGFGNSDVYAALGQSNGTFGPIFVAQSDNFTVVDGGWTSFNQYPRQLGDVNGDGLDDIVGFGNSDVYVSLGRSNGTFGSIFVAQSNNFSVVDGGWTSFDLYPRQLGDVNGDGRDDIVGFGNSDVYVALGQTNGTFGSIFVAQSDNFSVVDGGWTSFDLYPRQLGDVNGDGRDDIVGFGNSDVYVSLGQSNGTFGPLFVAQDNNFSVVDGGWTSFNQYPRQLGDINGDGLDDIVGFGNSDVYAALGQTNGTFGPLFVAQSDNFSVVDGGWTSFNQYPRQLGDINGDGRNDIVGFGNADVYVALA</sequence>
<evidence type="ECO:0000313" key="3">
    <source>
        <dbReference type="Proteomes" id="UP001199525"/>
    </source>
</evidence>